<dbReference type="GO" id="GO:0030894">
    <property type="term" value="C:replisome"/>
    <property type="evidence" value="ECO:0007669"/>
    <property type="project" value="TreeGrafter"/>
</dbReference>
<evidence type="ECO:0000256" key="6">
    <source>
        <dbReference type="ARBA" id="ARBA00034617"/>
    </source>
</evidence>
<dbReference type="SMART" id="SM00490">
    <property type="entry name" value="HELICc"/>
    <property type="match status" value="1"/>
</dbReference>
<dbReference type="InterPro" id="IPR027417">
    <property type="entry name" value="P-loop_NTPase"/>
</dbReference>
<dbReference type="PROSITE" id="PS51194">
    <property type="entry name" value="HELICASE_CTER"/>
    <property type="match status" value="1"/>
</dbReference>
<dbReference type="AlphaFoldDB" id="A0A1I5V006"/>
<dbReference type="GO" id="GO:0005524">
    <property type="term" value="F:ATP binding"/>
    <property type="evidence" value="ECO:0007669"/>
    <property type="project" value="UniProtKB-KW"/>
</dbReference>
<dbReference type="PANTHER" id="PTHR13710:SF105">
    <property type="entry name" value="ATP-DEPENDENT DNA HELICASE Q1"/>
    <property type="match status" value="1"/>
</dbReference>
<evidence type="ECO:0000259" key="8">
    <source>
        <dbReference type="PROSITE" id="PS51192"/>
    </source>
</evidence>
<dbReference type="SMART" id="SM00487">
    <property type="entry name" value="DEXDc"/>
    <property type="match status" value="1"/>
</dbReference>
<evidence type="ECO:0000256" key="5">
    <source>
        <dbReference type="ARBA" id="ARBA00023235"/>
    </source>
</evidence>
<evidence type="ECO:0000256" key="2">
    <source>
        <dbReference type="ARBA" id="ARBA00022741"/>
    </source>
</evidence>
<dbReference type="GO" id="GO:0003677">
    <property type="term" value="F:DNA binding"/>
    <property type="evidence" value="ECO:0007669"/>
    <property type="project" value="UniProtKB-KW"/>
</dbReference>
<comment type="similarity">
    <text evidence="1">Belongs to the helicase family. RecQ subfamily.</text>
</comment>
<dbReference type="GO" id="GO:0009378">
    <property type="term" value="F:four-way junction helicase activity"/>
    <property type="evidence" value="ECO:0007669"/>
    <property type="project" value="TreeGrafter"/>
</dbReference>
<accession>A0A1I5V006</accession>
<dbReference type="EC" id="5.6.2.4" evidence="7"/>
<name>A0A1I5V006_9FIRM</name>
<keyword evidence="5" id="KW-0413">Isomerase</keyword>
<dbReference type="GO" id="GO:0006281">
    <property type="term" value="P:DNA repair"/>
    <property type="evidence" value="ECO:0007669"/>
    <property type="project" value="TreeGrafter"/>
</dbReference>
<reference evidence="10 11" key="1">
    <citation type="submission" date="2016-10" db="EMBL/GenBank/DDBJ databases">
        <authorList>
            <person name="de Groot N.N."/>
        </authorList>
    </citation>
    <scope>NUCLEOTIDE SEQUENCE [LARGE SCALE GENOMIC DNA]</scope>
    <source>
        <strain evidence="10 11">DSM 20678</strain>
    </source>
</reference>
<keyword evidence="2" id="KW-0547">Nucleotide-binding</keyword>
<dbReference type="InterPro" id="IPR001650">
    <property type="entry name" value="Helicase_C-like"/>
</dbReference>
<dbReference type="EMBL" id="FOXR01000009">
    <property type="protein sequence ID" value="SFQ00808.1"/>
    <property type="molecule type" value="Genomic_DNA"/>
</dbReference>
<dbReference type="GO" id="GO:0005737">
    <property type="term" value="C:cytoplasm"/>
    <property type="evidence" value="ECO:0007669"/>
    <property type="project" value="TreeGrafter"/>
</dbReference>
<organism evidence="10 11">
    <name type="scientific">Caldicoprobacter faecalis</name>
    <dbReference type="NCBI Taxonomy" id="937334"/>
    <lineage>
        <taxon>Bacteria</taxon>
        <taxon>Bacillati</taxon>
        <taxon>Bacillota</taxon>
        <taxon>Clostridia</taxon>
        <taxon>Caldicoprobacterales</taxon>
        <taxon>Caldicoprobacteraceae</taxon>
        <taxon>Caldicoprobacter</taxon>
    </lineage>
</organism>
<gene>
    <name evidence="10" type="ORF">SAMN05444406_10933</name>
</gene>
<dbReference type="GO" id="GO:0043138">
    <property type="term" value="F:3'-5' DNA helicase activity"/>
    <property type="evidence" value="ECO:0007669"/>
    <property type="project" value="UniProtKB-EC"/>
</dbReference>
<dbReference type="GO" id="GO:0006310">
    <property type="term" value="P:DNA recombination"/>
    <property type="evidence" value="ECO:0007669"/>
    <property type="project" value="TreeGrafter"/>
</dbReference>
<protein>
    <recommendedName>
        <fullName evidence="7">DNA 3'-5' helicase</fullName>
        <ecNumber evidence="7">5.6.2.4</ecNumber>
    </recommendedName>
</protein>
<dbReference type="Pfam" id="PF00270">
    <property type="entry name" value="DEAD"/>
    <property type="match status" value="1"/>
</dbReference>
<feature type="domain" description="Helicase ATP-binding" evidence="8">
    <location>
        <begin position="303"/>
        <end position="488"/>
    </location>
</feature>
<keyword evidence="10" id="KW-0378">Hydrolase</keyword>
<keyword evidence="3" id="KW-0067">ATP-binding</keyword>
<keyword evidence="10" id="KW-0347">Helicase</keyword>
<dbReference type="RefSeq" id="WP_025747840.1">
    <property type="nucleotide sequence ID" value="NZ_FOXR01000009.1"/>
</dbReference>
<evidence type="ECO:0000256" key="3">
    <source>
        <dbReference type="ARBA" id="ARBA00022840"/>
    </source>
</evidence>
<dbReference type="PANTHER" id="PTHR13710">
    <property type="entry name" value="DNA HELICASE RECQ FAMILY MEMBER"/>
    <property type="match status" value="1"/>
</dbReference>
<dbReference type="Pfam" id="PF00271">
    <property type="entry name" value="Helicase_C"/>
    <property type="match status" value="1"/>
</dbReference>
<dbReference type="SUPFAM" id="SSF52540">
    <property type="entry name" value="P-loop containing nucleoside triphosphate hydrolases"/>
    <property type="match status" value="1"/>
</dbReference>
<keyword evidence="4" id="KW-0238">DNA-binding</keyword>
<comment type="catalytic activity">
    <reaction evidence="6">
        <text>Couples ATP hydrolysis with the unwinding of duplex DNA by translocating in the 3'-5' direction.</text>
        <dbReference type="EC" id="5.6.2.4"/>
    </reaction>
</comment>
<sequence length="1076" mass="126858">MNIDEQINQKVREYLGQDGIIVLKGVDISKFYSDLVIDIDKILNDKLAYFFEIYKMGRKIITYDEYLALYDFVVSQYKKIIILENNLYIHYYPLTAKINEEKIRELLCHFGEGEDKENISVQELKEYTDIYANVMEVNGKIYVAYNENIENEKEYIENIFHVAQLEIGKIEINGTSNSSKIVQIIDEEDYIVFLDNVLNMNSGTFYVIYKNSAIPQSILIERLSILNKYCGDNVKIKLAFTKDKRAVDIKEEYLNILKKYWGYNSFRSIRTYNLNQLELGKKMIEEVSQGEIISNIVEQVENCMNKKDYRDIFVTAPTGSGKSIMFQIPAIYLAEKYGLFTIVISPLIGLMKDQVKNLEIRNYKHARTINSDISPLERQKIIDDIHDGKCHILYISPESLLSKSDLEQIIGNRVLGLLVVDEAHIVTTWGKQFRPDYWYLGDHLSRLKKVQLRKEDKNMGFVIAAFTATAIYGGIENMYEETVQSLKMVNPIVYLGYIKREDIKINIDKTRTITNKAEYELNKFDNLIQKIDEVMLEDKKMLIYFPTVALLERFYDYCYLKNIGRYVAKYHGKMLPDEKEDNYYKFLTKEKPIMIATKAFGMGIDIDDIHVITHFAPTGNVCDYVQEIGRAARRKEIIGEAYYKFMSNDFKHINRLHGLSVIKEYQLVEVIKKVYEIYQENIKYNIKDNKKRGKRNEMLVDAESFAHIFENPFFSEDDAINKVKTAMLLIQKDFERKYSFSPFYVRPIPLFEQGFFEIKRPYVKEIENDYGHILDRTEEQDIYSVNLKAIWEKDFISIYSFPKFKYLLYSNSDELNFKYKNLMKPAIRVDISFNKNFSKNYSMYYESIKTIIRRCVREEKFYSIEGQDGLVEQLIKYSQIERYKAKCIVENIINALMLYQRNYSNNLNARVIKDKMLMNGEVKYIFYNGVETFFKWIEKFYNDLIRQGKNTICVVQNDGESKFKEIFTILGVLETLDILVFNALGGQNSQLYIYVNQTKTMKQIIEKPYSYTNKLLELVRDRHKLSVELMTHIFEGNYSSEEIWDILEDYFLGKLPEEVKSSSRLKELIKKYEDIL</sequence>
<dbReference type="CDD" id="cd17920">
    <property type="entry name" value="DEXHc_RecQ"/>
    <property type="match status" value="1"/>
</dbReference>
<dbReference type="Proteomes" id="UP000198577">
    <property type="component" value="Unassembled WGS sequence"/>
</dbReference>
<dbReference type="GO" id="GO:0043590">
    <property type="term" value="C:bacterial nucleoid"/>
    <property type="evidence" value="ECO:0007669"/>
    <property type="project" value="TreeGrafter"/>
</dbReference>
<dbReference type="PROSITE" id="PS51192">
    <property type="entry name" value="HELICASE_ATP_BIND_1"/>
    <property type="match status" value="1"/>
</dbReference>
<evidence type="ECO:0000313" key="11">
    <source>
        <dbReference type="Proteomes" id="UP000198577"/>
    </source>
</evidence>
<evidence type="ECO:0000313" key="10">
    <source>
        <dbReference type="EMBL" id="SFQ00808.1"/>
    </source>
</evidence>
<evidence type="ECO:0000256" key="7">
    <source>
        <dbReference type="ARBA" id="ARBA00034808"/>
    </source>
</evidence>
<evidence type="ECO:0000259" key="9">
    <source>
        <dbReference type="PROSITE" id="PS51194"/>
    </source>
</evidence>
<evidence type="ECO:0000256" key="1">
    <source>
        <dbReference type="ARBA" id="ARBA00005446"/>
    </source>
</evidence>
<proteinExistence type="inferred from homology"/>
<dbReference type="Gene3D" id="3.40.50.300">
    <property type="entry name" value="P-loop containing nucleotide triphosphate hydrolases"/>
    <property type="match status" value="2"/>
</dbReference>
<dbReference type="STRING" id="937334.SAMN05444406_10933"/>
<keyword evidence="11" id="KW-1185">Reference proteome</keyword>
<dbReference type="InterPro" id="IPR014001">
    <property type="entry name" value="Helicase_ATP-bd"/>
</dbReference>
<evidence type="ECO:0000256" key="4">
    <source>
        <dbReference type="ARBA" id="ARBA00023125"/>
    </source>
</evidence>
<feature type="domain" description="Helicase C-terminal" evidence="9">
    <location>
        <begin position="526"/>
        <end position="694"/>
    </location>
</feature>
<dbReference type="InterPro" id="IPR011545">
    <property type="entry name" value="DEAD/DEAH_box_helicase_dom"/>
</dbReference>